<evidence type="ECO:0000313" key="2">
    <source>
        <dbReference type="Proteomes" id="UP001152649"/>
    </source>
</evidence>
<reference evidence="1" key="1">
    <citation type="submission" date="2021-07" db="EMBL/GenBank/DDBJ databases">
        <authorList>
            <person name="Branca A.L. A."/>
        </authorList>
    </citation>
    <scope>NUCLEOTIDE SEQUENCE</scope>
</reference>
<dbReference type="InterPro" id="IPR029063">
    <property type="entry name" value="SAM-dependent_MTases_sf"/>
</dbReference>
<sequence length="449" mass="51369">MRSKPVSRITVFFFSFGGPPPLNRLRFQRNFATAQADTRRVPYLTFPPPPLSYFFQFLDPPTSDSPVITLTAIMDEIAVDPDFYTMSYGTEPQDFHSETTSLASTIARGRFENGRRPLKRTITGWSYQQKTCFSTNPVQGPIRRAAIRSIRDWVNCIPSLDASRGSNEPSHMVFLVLDHNQPNPLFRAAIGPSPKKILDIGTGQGSWAIDVADFYPNATVHGVDVFPPPALWMPPNCVFEVDDVLREWTWRESFDFIHMRLMYGAFTDEGWEQVYKQAYDALEPGGWIEQMELDVRVYSDDGTLKPEHMLHGWGNIFVGCSERAGRSLRTHEKMRSAIEKAGFVDVHEENYKIPLGPWPKDKLLKEAGHLQYAHWNAALEGWAMWLLTHYGEPEPWTKEEVQVYLAKVRSELKNPHIHAYEPATRVWARKPTVEEANANRTTIKLEQSP</sequence>
<protein>
    <recommendedName>
        <fullName evidence="3">S-adenosyl-L-methionine-dependent methyltransferase</fullName>
    </recommendedName>
</protein>
<keyword evidence="2" id="KW-1185">Reference proteome</keyword>
<dbReference type="Pfam" id="PF13489">
    <property type="entry name" value="Methyltransf_23"/>
    <property type="match status" value="1"/>
</dbReference>
<gene>
    <name evidence="1" type="ORF">PSALAMII_LOCUS1852</name>
</gene>
<dbReference type="CDD" id="cd02440">
    <property type="entry name" value="AdoMet_MTases"/>
    <property type="match status" value="1"/>
</dbReference>
<name>A0A9W4IHQ8_9EURO</name>
<dbReference type="PANTHER" id="PTHR43591">
    <property type="entry name" value="METHYLTRANSFERASE"/>
    <property type="match status" value="1"/>
</dbReference>
<dbReference type="AlphaFoldDB" id="A0A9W4IHQ8"/>
<organism evidence="1 2">
    <name type="scientific">Penicillium salamii</name>
    <dbReference type="NCBI Taxonomy" id="1612424"/>
    <lineage>
        <taxon>Eukaryota</taxon>
        <taxon>Fungi</taxon>
        <taxon>Dikarya</taxon>
        <taxon>Ascomycota</taxon>
        <taxon>Pezizomycotina</taxon>
        <taxon>Eurotiomycetes</taxon>
        <taxon>Eurotiomycetidae</taxon>
        <taxon>Eurotiales</taxon>
        <taxon>Aspergillaceae</taxon>
        <taxon>Penicillium</taxon>
    </lineage>
</organism>
<dbReference type="PANTHER" id="PTHR43591:SF24">
    <property type="entry name" value="2-METHOXY-6-POLYPRENYL-1,4-BENZOQUINOL METHYLASE, MITOCHONDRIAL"/>
    <property type="match status" value="1"/>
</dbReference>
<dbReference type="OrthoDB" id="2013972at2759"/>
<dbReference type="GO" id="GO:0008168">
    <property type="term" value="F:methyltransferase activity"/>
    <property type="evidence" value="ECO:0007669"/>
    <property type="project" value="TreeGrafter"/>
</dbReference>
<proteinExistence type="predicted"/>
<dbReference type="SUPFAM" id="SSF53335">
    <property type="entry name" value="S-adenosyl-L-methionine-dependent methyltransferases"/>
    <property type="match status" value="1"/>
</dbReference>
<evidence type="ECO:0000313" key="1">
    <source>
        <dbReference type="EMBL" id="CAG8300246.1"/>
    </source>
</evidence>
<dbReference type="Gene3D" id="3.40.50.150">
    <property type="entry name" value="Vaccinia Virus protein VP39"/>
    <property type="match status" value="1"/>
</dbReference>
<comment type="caution">
    <text evidence="1">The sequence shown here is derived from an EMBL/GenBank/DDBJ whole genome shotgun (WGS) entry which is preliminary data.</text>
</comment>
<dbReference type="Proteomes" id="UP001152649">
    <property type="component" value="Unassembled WGS sequence"/>
</dbReference>
<accession>A0A9W4IHQ8</accession>
<dbReference type="EMBL" id="CAJVPG010000066">
    <property type="protein sequence ID" value="CAG8300246.1"/>
    <property type="molecule type" value="Genomic_DNA"/>
</dbReference>
<evidence type="ECO:0008006" key="3">
    <source>
        <dbReference type="Google" id="ProtNLM"/>
    </source>
</evidence>